<dbReference type="CDD" id="cd02440">
    <property type="entry name" value="AdoMet_MTases"/>
    <property type="match status" value="1"/>
</dbReference>
<dbReference type="Gene3D" id="3.40.50.150">
    <property type="entry name" value="Vaccinia Virus protein VP39"/>
    <property type="match status" value="1"/>
</dbReference>
<reference evidence="5 6" key="1">
    <citation type="submission" date="2023-07" db="EMBL/GenBank/DDBJ databases">
        <title>Sequencing the genomes of 1000 actinobacteria strains.</title>
        <authorList>
            <person name="Klenk H.-P."/>
        </authorList>
    </citation>
    <scope>NUCLEOTIDE SEQUENCE [LARGE SCALE GENOMIC DNA]</scope>
    <source>
        <strain evidence="5 6">DSM 20167</strain>
    </source>
</reference>
<gene>
    <name evidence="5" type="ORF">J2S64_003292</name>
</gene>
<dbReference type="PANTHER" id="PTHR43464">
    <property type="entry name" value="METHYLTRANSFERASE"/>
    <property type="match status" value="1"/>
</dbReference>
<dbReference type="PANTHER" id="PTHR43464:SF19">
    <property type="entry name" value="UBIQUINONE BIOSYNTHESIS O-METHYLTRANSFERASE, MITOCHONDRIAL"/>
    <property type="match status" value="1"/>
</dbReference>
<evidence type="ECO:0000256" key="3">
    <source>
        <dbReference type="ARBA" id="ARBA00022691"/>
    </source>
</evidence>
<comment type="caution">
    <text evidence="5">The sequence shown here is derived from an EMBL/GenBank/DDBJ whole genome shotgun (WGS) entry which is preliminary data.</text>
</comment>
<sequence>MEKETLWQQQARQDPKQAKNYIDRFAQLRESGADLDGEARFVDALLPRDARVLDAGCGTGRVGGALAARGHRVTGVDLDEELLAAAQRDFPGSRWLPGNLASLDLRDASGTRETFDVVVSPGNVLAFVAPGTAGAVLSSLAAHLAPRGRLVVGFSLLKDYAFGTFEADVAAAGLRIASSFSTWDMRPLRPDSDFVVALMESTQTVN</sequence>
<dbReference type="SUPFAM" id="SSF53335">
    <property type="entry name" value="S-adenosyl-L-methionine-dependent methyltransferases"/>
    <property type="match status" value="1"/>
</dbReference>
<dbReference type="Pfam" id="PF13649">
    <property type="entry name" value="Methyltransf_25"/>
    <property type="match status" value="1"/>
</dbReference>
<organism evidence="5 6">
    <name type="scientific">Paeniglutamicibacter sulfureus</name>
    <dbReference type="NCBI Taxonomy" id="43666"/>
    <lineage>
        <taxon>Bacteria</taxon>
        <taxon>Bacillati</taxon>
        <taxon>Actinomycetota</taxon>
        <taxon>Actinomycetes</taxon>
        <taxon>Micrococcales</taxon>
        <taxon>Micrococcaceae</taxon>
        <taxon>Paeniglutamicibacter</taxon>
    </lineage>
</organism>
<accession>A0ABU2BMT6</accession>
<dbReference type="GO" id="GO:0032259">
    <property type="term" value="P:methylation"/>
    <property type="evidence" value="ECO:0007669"/>
    <property type="project" value="UniProtKB-KW"/>
</dbReference>
<feature type="domain" description="Methyltransferase" evidence="4">
    <location>
        <begin position="52"/>
        <end position="148"/>
    </location>
</feature>
<evidence type="ECO:0000256" key="1">
    <source>
        <dbReference type="ARBA" id="ARBA00022603"/>
    </source>
</evidence>
<keyword evidence="2" id="KW-0808">Transferase</keyword>
<keyword evidence="6" id="KW-1185">Reference proteome</keyword>
<dbReference type="InterPro" id="IPR029063">
    <property type="entry name" value="SAM-dependent_MTases_sf"/>
</dbReference>
<dbReference type="InterPro" id="IPR041698">
    <property type="entry name" value="Methyltransf_25"/>
</dbReference>
<proteinExistence type="predicted"/>
<name>A0ABU2BMT6_9MICC</name>
<protein>
    <submittedName>
        <fullName evidence="5">2-polyprenyl-3-methyl-5-hydroxy-6-metoxy-1, 4-benzoquinol methylase</fullName>
    </submittedName>
</protein>
<keyword evidence="1 5" id="KW-0489">Methyltransferase</keyword>
<keyword evidence="3" id="KW-0949">S-adenosyl-L-methionine</keyword>
<evidence type="ECO:0000259" key="4">
    <source>
        <dbReference type="Pfam" id="PF13649"/>
    </source>
</evidence>
<dbReference type="RefSeq" id="WP_264270397.1">
    <property type="nucleotide sequence ID" value="NZ_BAAAWO010000001.1"/>
</dbReference>
<evidence type="ECO:0000256" key="2">
    <source>
        <dbReference type="ARBA" id="ARBA00022679"/>
    </source>
</evidence>
<evidence type="ECO:0000313" key="5">
    <source>
        <dbReference type="EMBL" id="MDR7359601.1"/>
    </source>
</evidence>
<dbReference type="GO" id="GO:0008168">
    <property type="term" value="F:methyltransferase activity"/>
    <property type="evidence" value="ECO:0007669"/>
    <property type="project" value="UniProtKB-KW"/>
</dbReference>
<evidence type="ECO:0000313" key="6">
    <source>
        <dbReference type="Proteomes" id="UP001183817"/>
    </source>
</evidence>
<dbReference type="Proteomes" id="UP001183817">
    <property type="component" value="Unassembled WGS sequence"/>
</dbReference>
<dbReference type="EMBL" id="JAVDYI010000001">
    <property type="protein sequence ID" value="MDR7359601.1"/>
    <property type="molecule type" value="Genomic_DNA"/>
</dbReference>